<sequence>MTLSLAATALSWLIAYALVCWAHPFGRCWWCKADGRNAAGYCNACNGSGRRKRLGRRLYEAIRREYRDGTK</sequence>
<organism evidence="1 2">
    <name type="scientific">Glycomyces tritici</name>
    <dbReference type="NCBI Taxonomy" id="2665176"/>
    <lineage>
        <taxon>Bacteria</taxon>
        <taxon>Bacillati</taxon>
        <taxon>Actinomycetota</taxon>
        <taxon>Actinomycetes</taxon>
        <taxon>Glycomycetales</taxon>
        <taxon>Glycomycetaceae</taxon>
        <taxon>Glycomyces</taxon>
    </lineage>
</organism>
<evidence type="ECO:0000313" key="1">
    <source>
        <dbReference type="EMBL" id="MDN3240851.1"/>
    </source>
</evidence>
<proteinExistence type="predicted"/>
<dbReference type="EMBL" id="JAUEMJ010000004">
    <property type="protein sequence ID" value="MDN3240851.1"/>
    <property type="molecule type" value="Genomic_DNA"/>
</dbReference>
<name>A0ABT7YQE5_9ACTN</name>
<gene>
    <name evidence="1" type="ORF">QWI33_14035</name>
</gene>
<accession>A0ABT7YQE5</accession>
<keyword evidence="2" id="KW-1185">Reference proteome</keyword>
<evidence type="ECO:0008006" key="3">
    <source>
        <dbReference type="Google" id="ProtNLM"/>
    </source>
</evidence>
<dbReference type="Proteomes" id="UP001171902">
    <property type="component" value="Unassembled WGS sequence"/>
</dbReference>
<evidence type="ECO:0000313" key="2">
    <source>
        <dbReference type="Proteomes" id="UP001171902"/>
    </source>
</evidence>
<comment type="caution">
    <text evidence="1">The sequence shown here is derived from an EMBL/GenBank/DDBJ whole genome shotgun (WGS) entry which is preliminary data.</text>
</comment>
<dbReference type="RefSeq" id="WP_289957774.1">
    <property type="nucleotide sequence ID" value="NZ_JAUEMJ010000004.1"/>
</dbReference>
<reference evidence="1" key="1">
    <citation type="submission" date="2023-06" db="EMBL/GenBank/DDBJ databases">
        <title>Gycomyces niveus sp.nov., a novel actinomycete isolated from soil in Shouguang.</title>
        <authorList>
            <person name="Yang X."/>
            <person name="Zhao J."/>
        </authorList>
    </citation>
    <scope>NUCLEOTIDE SEQUENCE</scope>
    <source>
        <strain evidence="1">NEAU C2</strain>
    </source>
</reference>
<protein>
    <recommendedName>
        <fullName evidence="3">RanBP2-type domain-containing protein</fullName>
    </recommendedName>
</protein>